<dbReference type="InterPro" id="IPR001611">
    <property type="entry name" value="Leu-rich_rpt"/>
</dbReference>
<dbReference type="Pfam" id="PF00560">
    <property type="entry name" value="LRR_1"/>
    <property type="match status" value="2"/>
</dbReference>
<dbReference type="AlphaFoldDB" id="A0AAE0H2A7"/>
<dbReference type="EMBL" id="LGRX02000769">
    <property type="protein sequence ID" value="KAK3287676.1"/>
    <property type="molecule type" value="Genomic_DNA"/>
</dbReference>
<comment type="subcellular location">
    <subcellularLocation>
        <location evidence="1">Cytoplasm</location>
        <location evidence="1">Cytoskeleton</location>
        <location evidence="1">Cilium axoneme</location>
    </subcellularLocation>
</comment>
<sequence>MMTNVQSAGFGSNSGKLFRLPGTTRSAAHAAEVYFRDTTTIRRRCWCRGRGSSGWSAYRIKQLLQPFFFVVCFAMQPAASAAATTIEHASHYQACLEDIPRCTSLTLKNRGLVGTVPTELGLLLNVTYLDLSSNNLTGTVPTELGMLSELDTLYIFHNSLTGTLPTELGMLLELEMRVDDLEFEAVGNGSTKLNSIPYEPLPLPDTFLAGVLDCHLHHVSRIARRAISVQE</sequence>
<evidence type="ECO:0000256" key="1">
    <source>
        <dbReference type="ARBA" id="ARBA00004430"/>
    </source>
</evidence>
<evidence type="ECO:0000313" key="2">
    <source>
        <dbReference type="EMBL" id="KAK3287676.1"/>
    </source>
</evidence>
<dbReference type="PANTHER" id="PTHR48064">
    <property type="entry name" value="OS01G0750400 PROTEIN"/>
    <property type="match status" value="1"/>
</dbReference>
<comment type="caution">
    <text evidence="2">The sequence shown here is derived from an EMBL/GenBank/DDBJ whole genome shotgun (WGS) entry which is preliminary data.</text>
</comment>
<organism evidence="2 3">
    <name type="scientific">Cymbomonas tetramitiformis</name>
    <dbReference type="NCBI Taxonomy" id="36881"/>
    <lineage>
        <taxon>Eukaryota</taxon>
        <taxon>Viridiplantae</taxon>
        <taxon>Chlorophyta</taxon>
        <taxon>Pyramimonadophyceae</taxon>
        <taxon>Pyramimonadales</taxon>
        <taxon>Pyramimonadaceae</taxon>
        <taxon>Cymbomonas</taxon>
    </lineage>
</organism>
<dbReference type="GO" id="GO:0005930">
    <property type="term" value="C:axoneme"/>
    <property type="evidence" value="ECO:0007669"/>
    <property type="project" value="UniProtKB-SubCell"/>
</dbReference>
<evidence type="ECO:0000313" key="3">
    <source>
        <dbReference type="Proteomes" id="UP001190700"/>
    </source>
</evidence>
<dbReference type="Gene3D" id="3.80.10.10">
    <property type="entry name" value="Ribonuclease Inhibitor"/>
    <property type="match status" value="1"/>
</dbReference>
<name>A0AAE0H2A7_9CHLO</name>
<reference evidence="2 3" key="1">
    <citation type="journal article" date="2015" name="Genome Biol. Evol.">
        <title>Comparative Genomics of a Bacterivorous Green Alga Reveals Evolutionary Causalities and Consequences of Phago-Mixotrophic Mode of Nutrition.</title>
        <authorList>
            <person name="Burns J.A."/>
            <person name="Paasch A."/>
            <person name="Narechania A."/>
            <person name="Kim E."/>
        </authorList>
    </citation>
    <scope>NUCLEOTIDE SEQUENCE [LARGE SCALE GENOMIC DNA]</scope>
    <source>
        <strain evidence="2 3">PLY_AMNH</strain>
    </source>
</reference>
<dbReference type="InterPro" id="IPR032675">
    <property type="entry name" value="LRR_dom_sf"/>
</dbReference>
<dbReference type="PANTHER" id="PTHR48064:SF6">
    <property type="entry name" value="RECEPTOR-LIKE PROTEIN KINASE 2"/>
    <property type="match status" value="1"/>
</dbReference>
<protein>
    <submittedName>
        <fullName evidence="2">Uncharacterized protein</fullName>
    </submittedName>
</protein>
<dbReference type="SUPFAM" id="SSF52058">
    <property type="entry name" value="L domain-like"/>
    <property type="match status" value="1"/>
</dbReference>
<gene>
    <name evidence="2" type="ORF">CYMTET_4828</name>
</gene>
<accession>A0AAE0H2A7</accession>
<dbReference type="InterPro" id="IPR053038">
    <property type="entry name" value="RLP_Defense"/>
</dbReference>
<keyword evidence="3" id="KW-1185">Reference proteome</keyword>
<proteinExistence type="predicted"/>
<dbReference type="Proteomes" id="UP001190700">
    <property type="component" value="Unassembled WGS sequence"/>
</dbReference>